<proteinExistence type="predicted"/>
<dbReference type="RefSeq" id="WP_218315916.1">
    <property type="nucleotide sequence ID" value="NZ_JAGSPB010000001.1"/>
</dbReference>
<dbReference type="Proteomes" id="UP000699975">
    <property type="component" value="Unassembled WGS sequence"/>
</dbReference>
<reference evidence="1 2" key="1">
    <citation type="submission" date="2021-04" db="EMBL/GenBank/DDBJ databases">
        <authorList>
            <person name="Pira H."/>
            <person name="Risdian C."/>
            <person name="Wink J."/>
        </authorList>
    </citation>
    <scope>NUCLEOTIDE SEQUENCE [LARGE SCALE GENOMIC DNA]</scope>
    <source>
        <strain evidence="1 2">WH131</strain>
    </source>
</reference>
<keyword evidence="2" id="KW-1185">Reference proteome</keyword>
<sequence>MEIRLDEAHTAQMTLLNNAVSGEAVFLAICFERYEANAKVRTTITSGGGHFTGIGLNKLTRAIPVSIDGRLVGAPDYEATAIHIEAV</sequence>
<organism evidence="1 2">
    <name type="scientific">Erythrobacter ani</name>
    <dbReference type="NCBI Taxonomy" id="2827235"/>
    <lineage>
        <taxon>Bacteria</taxon>
        <taxon>Pseudomonadati</taxon>
        <taxon>Pseudomonadota</taxon>
        <taxon>Alphaproteobacteria</taxon>
        <taxon>Sphingomonadales</taxon>
        <taxon>Erythrobacteraceae</taxon>
        <taxon>Erythrobacter/Porphyrobacter group</taxon>
        <taxon>Erythrobacter</taxon>
    </lineage>
</organism>
<gene>
    <name evidence="1" type="ORF">KCG45_04670</name>
</gene>
<accession>A0ABS6SLS7</accession>
<name>A0ABS6SLS7_9SPHN</name>
<protein>
    <submittedName>
        <fullName evidence="1">Uncharacterized protein</fullName>
    </submittedName>
</protein>
<evidence type="ECO:0000313" key="2">
    <source>
        <dbReference type="Proteomes" id="UP000699975"/>
    </source>
</evidence>
<evidence type="ECO:0000313" key="1">
    <source>
        <dbReference type="EMBL" id="MBV7265462.1"/>
    </source>
</evidence>
<comment type="caution">
    <text evidence="1">The sequence shown here is derived from an EMBL/GenBank/DDBJ whole genome shotgun (WGS) entry which is preliminary data.</text>
</comment>
<dbReference type="EMBL" id="JAGSPB010000001">
    <property type="protein sequence ID" value="MBV7265462.1"/>
    <property type="molecule type" value="Genomic_DNA"/>
</dbReference>